<sequence>MKDIETFYEHLPDQFTERMGAAIADLRVHYDVFVMGPTPRPRIDGSAVWETTPAFRLERRLADILRGDEREVNGGHLIAVGPGCARVREGKRGGTGASRTCTVWNPGGSVKTAST</sequence>
<name>A0A6A4X6Y9_AMPAM</name>
<protein>
    <submittedName>
        <fullName evidence="1">Uncharacterized protein</fullName>
    </submittedName>
</protein>
<evidence type="ECO:0000313" key="1">
    <source>
        <dbReference type="EMBL" id="KAF0310092.1"/>
    </source>
</evidence>
<dbReference type="Proteomes" id="UP000440578">
    <property type="component" value="Unassembled WGS sequence"/>
</dbReference>
<dbReference type="AlphaFoldDB" id="A0A6A4X6Y9"/>
<keyword evidence="2" id="KW-1185">Reference proteome</keyword>
<gene>
    <name evidence="1" type="ORF">FJT64_018843</name>
</gene>
<organism evidence="1 2">
    <name type="scientific">Amphibalanus amphitrite</name>
    <name type="common">Striped barnacle</name>
    <name type="synonym">Balanus amphitrite</name>
    <dbReference type="NCBI Taxonomy" id="1232801"/>
    <lineage>
        <taxon>Eukaryota</taxon>
        <taxon>Metazoa</taxon>
        <taxon>Ecdysozoa</taxon>
        <taxon>Arthropoda</taxon>
        <taxon>Crustacea</taxon>
        <taxon>Multicrustacea</taxon>
        <taxon>Cirripedia</taxon>
        <taxon>Thoracica</taxon>
        <taxon>Thoracicalcarea</taxon>
        <taxon>Balanomorpha</taxon>
        <taxon>Balanoidea</taxon>
        <taxon>Balanidae</taxon>
        <taxon>Amphibalaninae</taxon>
        <taxon>Amphibalanus</taxon>
    </lineage>
</organism>
<accession>A0A6A4X6Y9</accession>
<comment type="caution">
    <text evidence="1">The sequence shown here is derived from an EMBL/GenBank/DDBJ whole genome shotgun (WGS) entry which is preliminary data.</text>
</comment>
<reference evidence="1 2" key="1">
    <citation type="submission" date="2019-07" db="EMBL/GenBank/DDBJ databases">
        <title>Draft genome assembly of a fouling barnacle, Amphibalanus amphitrite (Darwin, 1854): The first reference genome for Thecostraca.</title>
        <authorList>
            <person name="Kim W."/>
        </authorList>
    </citation>
    <scope>NUCLEOTIDE SEQUENCE [LARGE SCALE GENOMIC DNA]</scope>
    <source>
        <strain evidence="1">SNU_AA5</strain>
        <tissue evidence="1">Soma without cirri and trophi</tissue>
    </source>
</reference>
<evidence type="ECO:0000313" key="2">
    <source>
        <dbReference type="Proteomes" id="UP000440578"/>
    </source>
</evidence>
<proteinExistence type="predicted"/>
<dbReference type="EMBL" id="VIIS01000346">
    <property type="protein sequence ID" value="KAF0310092.1"/>
    <property type="molecule type" value="Genomic_DNA"/>
</dbReference>